<feature type="compositionally biased region" description="Basic and acidic residues" evidence="2">
    <location>
        <begin position="1968"/>
        <end position="1995"/>
    </location>
</feature>
<feature type="region of interest" description="Disordered" evidence="2">
    <location>
        <begin position="2269"/>
        <end position="2316"/>
    </location>
</feature>
<feature type="region of interest" description="Disordered" evidence="2">
    <location>
        <begin position="1900"/>
        <end position="2002"/>
    </location>
</feature>
<feature type="region of interest" description="Disordered" evidence="2">
    <location>
        <begin position="1860"/>
        <end position="1888"/>
    </location>
</feature>
<feature type="compositionally biased region" description="Polar residues" evidence="2">
    <location>
        <begin position="2472"/>
        <end position="2482"/>
    </location>
</feature>
<feature type="compositionally biased region" description="Acidic residues" evidence="2">
    <location>
        <begin position="610"/>
        <end position="620"/>
    </location>
</feature>
<feature type="compositionally biased region" description="Acidic residues" evidence="2">
    <location>
        <begin position="663"/>
        <end position="673"/>
    </location>
</feature>
<feature type="compositionally biased region" description="Basic residues" evidence="2">
    <location>
        <begin position="1318"/>
        <end position="1327"/>
    </location>
</feature>
<feature type="region of interest" description="Disordered" evidence="2">
    <location>
        <begin position="2339"/>
        <end position="2382"/>
    </location>
</feature>
<feature type="region of interest" description="Disordered" evidence="2">
    <location>
        <begin position="1601"/>
        <end position="1627"/>
    </location>
</feature>
<dbReference type="OMA" id="QLDHRDF"/>
<accession>A0A0M5J3K4</accession>
<keyword evidence="4" id="KW-1185">Reference proteome</keyword>
<feature type="compositionally biased region" description="Acidic residues" evidence="2">
    <location>
        <begin position="437"/>
        <end position="448"/>
    </location>
</feature>
<feature type="region of interest" description="Disordered" evidence="2">
    <location>
        <begin position="779"/>
        <end position="844"/>
    </location>
</feature>
<feature type="compositionally biased region" description="Basic and acidic residues" evidence="2">
    <location>
        <begin position="1612"/>
        <end position="1625"/>
    </location>
</feature>
<feature type="compositionally biased region" description="Low complexity" evidence="2">
    <location>
        <begin position="1372"/>
        <end position="1383"/>
    </location>
</feature>
<feature type="compositionally biased region" description="Basic and acidic residues" evidence="2">
    <location>
        <begin position="2593"/>
        <end position="2602"/>
    </location>
</feature>
<evidence type="ECO:0000256" key="2">
    <source>
        <dbReference type="SAM" id="MobiDB-lite"/>
    </source>
</evidence>
<feature type="region of interest" description="Disordered" evidence="2">
    <location>
        <begin position="1411"/>
        <end position="1437"/>
    </location>
</feature>
<feature type="compositionally biased region" description="Basic residues" evidence="2">
    <location>
        <begin position="2208"/>
        <end position="2217"/>
    </location>
</feature>
<feature type="region of interest" description="Disordered" evidence="2">
    <location>
        <begin position="1311"/>
        <end position="1383"/>
    </location>
</feature>
<feature type="compositionally biased region" description="Polar residues" evidence="2">
    <location>
        <begin position="2657"/>
        <end position="2672"/>
    </location>
</feature>
<feature type="compositionally biased region" description="Low complexity" evidence="2">
    <location>
        <begin position="1913"/>
        <end position="1943"/>
    </location>
</feature>
<dbReference type="OrthoDB" id="6782661at2759"/>
<feature type="region of interest" description="Disordered" evidence="2">
    <location>
        <begin position="2640"/>
        <end position="2672"/>
    </location>
</feature>
<feature type="region of interest" description="Disordered" evidence="2">
    <location>
        <begin position="2181"/>
        <end position="2235"/>
    </location>
</feature>
<feature type="compositionally biased region" description="Low complexity" evidence="2">
    <location>
        <begin position="1"/>
        <end position="17"/>
    </location>
</feature>
<feature type="compositionally biased region" description="Basic and acidic residues" evidence="2">
    <location>
        <begin position="1863"/>
        <end position="1877"/>
    </location>
</feature>
<feature type="compositionally biased region" description="Polar residues" evidence="2">
    <location>
        <begin position="2269"/>
        <end position="2280"/>
    </location>
</feature>
<feature type="compositionally biased region" description="Low complexity" evidence="2">
    <location>
        <begin position="2428"/>
        <end position="2438"/>
    </location>
</feature>
<protein>
    <submittedName>
        <fullName evidence="3">CG43078</fullName>
    </submittedName>
</protein>
<dbReference type="EMBL" id="CP012525">
    <property type="protein sequence ID" value="ALC43461.1"/>
    <property type="molecule type" value="Genomic_DNA"/>
</dbReference>
<evidence type="ECO:0000256" key="1">
    <source>
        <dbReference type="SAM" id="Coils"/>
    </source>
</evidence>
<sequence length="2837" mass="316894">MESNNNNQSNNNNNNNGKRGKKARKARQAATQPTQHHPWDEVSLPGAGAAATEQPTILLINGIANDTVQERKDRESLQLTLGQQSNNGLGTDLCQGAQATQAPTTPGGSHLLHLESHLIEDVNDKGQGVGIRELTPIAQELQQGTSKLETGQDTDVIEVEPSGAQTKQPIETEAPAHHIAEVDETAPQQQRAADAVHQAAQQLVNELERELVENLSKDVAQSREEHDKQLQGELSALNTLSQQVDAQLNELTSILKHKPQPEIVLAPVETEPKPEIKLVEVPTPKSEVEEQQRKEFIDSLPQIHHVRLGTGSTTDADAKRLSADCKREYYQSLKKYLLQNSQDKPPVPLQTYRWEDLRRARDRGGYPWTHLYKRPLGPDEEPEIVLLLRKSQELRFKSESPKSLKRVRYDEQVLVKETERYIQDLSEDEVLGNSDTESSEESESDTDSEAERHNEDALSECISCVSDSVLAVGGHARPRKTNRLAQIRDIIKRRRSGRTQEDAQSLPGNSANPSRQSSVHELAPPPGALVPTAAKEQTKTKTKSNKSFDIMKKLKSLAERQKKRLNIKKITLKKDEKIVLGEQQKIMKLKASPKSKRGEIPHFIEKQDSDDILELVEYDESPCRKRNKEEDNEDLPCSSGAQSVPEPDEIIELPLAQSKTEDLPAEEITEVAQDEQVASAEQESPPKKTPRLRREHVYEEIGQMEPTSLQADAETPPQAQPLVELDALKKSLMRQDNLAHDDVEAAKPLPLDRMGSSEEEQAASLTSAHTVALLAPLSSIDSTSSDEERARLAQLSPVAEETDEPAEHTETSELRPSLKKEASPAPSDKKVTFSHVEDEAEPHREDIELPEDVLEAVNNAARAKSERHSNLIDMLLKLLLTLLPGCDGAATGSKRSRRLRFTHKPYYQDFHYTDTDTEPVPSPPSTQLMLNSKRSASVGALPAEKKHFVSRVESASGASLDVRCACQFFQCDSLLPERVNPVDSRPGSRQGQHSDDLLPAYHMHTDELSTHSFEVVSHADLAPSVDLSFMERYPELEQTARQRGLVVHSISDATEPELPGLGMGRRRQLSMGSMGRLSMRSGTSLRRISAGNSKTDLYCADINIPFGRGSATDQRSASVSRRTSNAELYQAGILTPQLNIIAATPAIGLNQEPPYFGAHQPSPAPSAQDFRNAKPPLSTDYMRPSDNINVAPGGMLPQNRPIDVSRFGGDSVRPSFLMESDLKQLQNPYQPTVTPIDPLAETVAELEQQAQAHNLVNIRDNIQTQTRRPPSIASELSVKPLQVNELTQIEIISNVPKLDVDALVREEQERAAVEHRSRSLRPAKRTKSPPTVEHATPLTMATLQLPRSRGASPSAAEPPTPLKRQHTPERQPPLGGASPLAAAPTITMPGALSVQEASPEVKSSYTSRFKSMFSSKPAEPTRSRTPSPAPQREKSPSPVKLISAFARSKPQALPIISSSSNVMKRQDAEPLSVRVTETFSLKVDDMDQYTTRPSKPLAPPAHAQTMYSSREDFAQSERDSERASVNISEAFAPVVVSAVPRGISGSQSGASFMAGNRNLYSSDIEMPGATPSGMLMDSISTSTGSRALISVPIQLGGPCTPTGGYGLSSRTSFREPRTQSHDRSQGNRRLVGSQEQLFGPAARMTKTVSFNFDERKSRLAEFECNTPLTQKQKDHRDFIERTYFTRDHEYEPVGVDAATSAQNAKDSLQLPMDIDMELSSAGTATPCTESRTDYEIHTSQVDSSALEELPLQPENRKKSFMASAQDRTRKMQDGLRNQAGKLRTRLQPKPKPKPVSGSPKAKERRRFKAPEFSKIKMPEIKRPDMFKLKELKRPEFTKFNKPDMSKFKLPEKFSTLKLRRSKSFKENEAEHPEHDATQEATAAPAKKKFEFNFGTYPRAFRKKKPVEETPMPLESSLGTEGLSLSVIPSTETQPSQTSTSSPQGDRGPGPVRSRWADKFSDVSYNDSEGSRYRRYGSELESYDRESSLERRMKEDLEGELDTASEMQPQTEMGILSGVADNKQFEEFNEENRAIHEISSQRTREFKRRPMVHQDSDLRSEDSRDAEGWTEKDIQKNKLLRKAELDAEASYYKYQELQDAQSTASSGKKVVMEQIDDDEFFLRKRGISEDNIQLRQYISDAIREGYDMPNALEHVGQSAQADYDVPPPKPRRLHRHYRPDFDDSQEFQRSDYGDDFSMSQNGSDFMPKRPLRKARSRSKYSIEGSQELPMADAGSSIQYFDDDEEYLRPPMREAISESEQALNNLNYVEAEQQQATSSPVSHPQAPRRHKKRTRDGASVEKDADSFINGFGGRSVSNTFLQPQEDVIVYRTEHEYHHHIPLATPDNFTDGASARTQRSEDERTSRGAESLQLDGSPISTGREHEHEKFVIDMQESDGYAVVRKEQMPKPTPPARRKKFSRLPGERFATLPLRRGSRGSPPARPPPPQQYMPSEGEEEEEEAHKQLVFGEKSLDTTSMNNSLLLKSNYPASVRTAEEDDYEEPAALRAESPRANLQSGEVISKMKLRPLPPPPRPPRERRSARGGSGVESYEDSERIASSSTADSFEQGEFEVEVSTQTDPLPDDFVCEEFEITEDMKVIEPRRSSGSGGKTTLEQLLQQSQDDVDSGARILSEDEQLAKGLQRFRDANQRSLSERSRASSQADRSKSLSRPVTPSSVVIIERRVPTPDAVQAALIVHPISVADLEDYDLKREEEELRREGLLSDSSVQSKSDVEDQQVELGLSDYAASSTDLDAAVEKLQQAQLGSDYESKLEDDEVERTMRQSEYEEEKYSEQEDEQVQERTDEEMDTDMEQELREEMANLLAEYRKKDHLEQAVQP</sequence>
<feature type="compositionally biased region" description="Basic and acidic residues" evidence="2">
    <location>
        <begin position="1808"/>
        <end position="1818"/>
    </location>
</feature>
<feature type="compositionally biased region" description="Basic residues" evidence="2">
    <location>
        <begin position="18"/>
        <end position="27"/>
    </location>
</feature>
<feature type="compositionally biased region" description="Basic and acidic residues" evidence="2">
    <location>
        <begin position="596"/>
        <end position="609"/>
    </location>
</feature>
<dbReference type="Proteomes" id="UP000494163">
    <property type="component" value="Chromosome 3L"/>
</dbReference>
<feature type="compositionally biased region" description="Basic and acidic residues" evidence="2">
    <location>
        <begin position="805"/>
        <end position="844"/>
    </location>
</feature>
<feature type="compositionally biased region" description="Acidic residues" evidence="2">
    <location>
        <begin position="2793"/>
        <end position="2810"/>
    </location>
</feature>
<feature type="compositionally biased region" description="Basic and acidic residues" evidence="2">
    <location>
        <begin position="2355"/>
        <end position="2364"/>
    </location>
</feature>
<keyword evidence="1" id="KW-0175">Coiled coil</keyword>
<feature type="region of interest" description="Disordered" evidence="2">
    <location>
        <begin position="2716"/>
        <end position="2735"/>
    </location>
</feature>
<feature type="compositionally biased region" description="Basic and acidic residues" evidence="2">
    <location>
        <begin position="2642"/>
        <end position="2656"/>
    </location>
</feature>
<gene>
    <name evidence="3" type="ORF">Dbus_chr3Lg627</name>
</gene>
<reference evidence="3 4" key="1">
    <citation type="submission" date="2015-08" db="EMBL/GenBank/DDBJ databases">
        <title>Ancestral chromatin configuration constrains chromatin evolution on differentiating sex chromosomes in Drosophila.</title>
        <authorList>
            <person name="Zhou Q."/>
            <person name="Bachtrog D."/>
        </authorList>
    </citation>
    <scope>NUCLEOTIDE SEQUENCE [LARGE SCALE GENOMIC DNA]</scope>
    <source>
        <tissue evidence="3">Whole larvae</tissue>
    </source>
</reference>
<proteinExistence type="predicted"/>
<evidence type="ECO:0000313" key="4">
    <source>
        <dbReference type="Proteomes" id="UP000494163"/>
    </source>
</evidence>
<feature type="coiled-coil region" evidence="1">
    <location>
        <begin position="190"/>
        <end position="225"/>
    </location>
</feature>
<dbReference type="STRING" id="30019.A0A0M5J3K4"/>
<feature type="compositionally biased region" description="Basic and acidic residues" evidence="2">
    <location>
        <begin position="2181"/>
        <end position="2191"/>
    </location>
</feature>
<evidence type="ECO:0000313" key="3">
    <source>
        <dbReference type="EMBL" id="ALC43461.1"/>
    </source>
</evidence>
<feature type="compositionally biased region" description="Basic and acidic residues" evidence="2">
    <location>
        <begin position="2777"/>
        <end position="2792"/>
    </location>
</feature>
<feature type="region of interest" description="Disordered" evidence="2">
    <location>
        <begin position="483"/>
        <end position="546"/>
    </location>
</feature>
<feature type="region of interest" description="Disordered" evidence="2">
    <location>
        <begin position="425"/>
        <end position="455"/>
    </location>
</feature>
<name>A0A0M5J3K4_DROBS</name>
<feature type="region of interest" description="Disordered" evidence="2">
    <location>
        <begin position="2760"/>
        <end position="2810"/>
    </location>
</feature>
<feature type="compositionally biased region" description="Acidic residues" evidence="2">
    <location>
        <begin position="2580"/>
        <end position="2592"/>
    </location>
</feature>
<feature type="region of interest" description="Disordered" evidence="2">
    <location>
        <begin position="1739"/>
        <end position="1818"/>
    </location>
</feature>
<feature type="region of interest" description="Disordered" evidence="2">
    <location>
        <begin position="1"/>
        <end position="48"/>
    </location>
</feature>
<feature type="region of interest" description="Disordered" evidence="2">
    <location>
        <begin position="2402"/>
        <end position="2628"/>
    </location>
</feature>
<feature type="compositionally biased region" description="Polar residues" evidence="2">
    <location>
        <begin position="502"/>
        <end position="519"/>
    </location>
</feature>
<organism evidence="3 4">
    <name type="scientific">Drosophila busckii</name>
    <name type="common">Fruit fly</name>
    <dbReference type="NCBI Taxonomy" id="30019"/>
    <lineage>
        <taxon>Eukaryota</taxon>
        <taxon>Metazoa</taxon>
        <taxon>Ecdysozoa</taxon>
        <taxon>Arthropoda</taxon>
        <taxon>Hexapoda</taxon>
        <taxon>Insecta</taxon>
        <taxon>Pterygota</taxon>
        <taxon>Neoptera</taxon>
        <taxon>Endopterygota</taxon>
        <taxon>Diptera</taxon>
        <taxon>Brachycera</taxon>
        <taxon>Muscomorpha</taxon>
        <taxon>Ephydroidea</taxon>
        <taxon>Drosophilidae</taxon>
        <taxon>Drosophila</taxon>
    </lineage>
</organism>
<feature type="compositionally biased region" description="Basic residues" evidence="2">
    <location>
        <begin position="1782"/>
        <end position="1792"/>
    </location>
</feature>
<feature type="region of interest" description="Disordered" evidence="2">
    <location>
        <begin position="590"/>
        <end position="767"/>
    </location>
</feature>
<feature type="compositionally biased region" description="Basic and acidic residues" evidence="2">
    <location>
        <begin position="2293"/>
        <end position="2303"/>
    </location>
</feature>